<evidence type="ECO:0000256" key="2">
    <source>
        <dbReference type="ARBA" id="ARBA00022448"/>
    </source>
</evidence>
<dbReference type="GO" id="GO:0015658">
    <property type="term" value="F:branched-chain amino acid transmembrane transporter activity"/>
    <property type="evidence" value="ECO:0007669"/>
    <property type="project" value="TreeGrafter"/>
</dbReference>
<keyword evidence="4 7" id="KW-0067">ATP-binding</keyword>
<accession>A0A0K8PAP6</accession>
<dbReference type="GO" id="GO:0005524">
    <property type="term" value="F:ATP binding"/>
    <property type="evidence" value="ECO:0007669"/>
    <property type="project" value="UniProtKB-KW"/>
</dbReference>
<dbReference type="GO" id="GO:0015807">
    <property type="term" value="P:L-amino acid transport"/>
    <property type="evidence" value="ECO:0007669"/>
    <property type="project" value="TreeGrafter"/>
</dbReference>
<dbReference type="InterPro" id="IPR003439">
    <property type="entry name" value="ABC_transporter-like_ATP-bd"/>
</dbReference>
<evidence type="ECO:0000256" key="3">
    <source>
        <dbReference type="ARBA" id="ARBA00022741"/>
    </source>
</evidence>
<dbReference type="SMART" id="SM00382">
    <property type="entry name" value="AAA"/>
    <property type="match status" value="1"/>
</dbReference>
<evidence type="ECO:0000256" key="4">
    <source>
        <dbReference type="ARBA" id="ARBA00022840"/>
    </source>
</evidence>
<dbReference type="PATRIC" id="fig|1678840.3.peg.162"/>
<dbReference type="Pfam" id="PF00005">
    <property type="entry name" value="ABC_tran"/>
    <property type="match status" value="1"/>
</dbReference>
<keyword evidence="2" id="KW-0813">Transport</keyword>
<comment type="similarity">
    <text evidence="1">Belongs to the ABC transporter superfamily.</text>
</comment>
<dbReference type="InterPro" id="IPR027417">
    <property type="entry name" value="P-loop_NTPase"/>
</dbReference>
<evidence type="ECO:0000256" key="1">
    <source>
        <dbReference type="ARBA" id="ARBA00005417"/>
    </source>
</evidence>
<dbReference type="SUPFAM" id="SSF52540">
    <property type="entry name" value="P-loop containing nucleoside triphosphate hydrolases"/>
    <property type="match status" value="1"/>
</dbReference>
<dbReference type="PROSITE" id="PS50893">
    <property type="entry name" value="ABC_TRANSPORTER_2"/>
    <property type="match status" value="1"/>
</dbReference>
<dbReference type="CDD" id="cd03224">
    <property type="entry name" value="ABC_TM1139_LivF_branched"/>
    <property type="match status" value="1"/>
</dbReference>
<evidence type="ECO:0000259" key="6">
    <source>
        <dbReference type="PROSITE" id="PS50893"/>
    </source>
</evidence>
<evidence type="ECO:0000256" key="5">
    <source>
        <dbReference type="ARBA" id="ARBA00022970"/>
    </source>
</evidence>
<name>A0A0K8PAP6_9CHLR</name>
<sequence>MMLLELKSIRVQYSEIIALHEVSLHINEGELVAVIGSNGAGKSTMLRAICGINRLSSGEIWFDGKKISSMKAFKTVEMGISHVPEGRRLFPRMTVYENLTLGAWTKRKDTIYIQQQIEKVYHLFPILKERASQKAETLSGGQAQQCAIGRALMCSPRMIMFDEPSLGVQPNIVARIFENIQQINQQGITVLLVEQNVKRALDLADRAYVLQTGNIVLEGTGTELMKSVMVQKAYLGI</sequence>
<dbReference type="PANTHER" id="PTHR43820:SF4">
    <property type="entry name" value="HIGH-AFFINITY BRANCHED-CHAIN AMINO ACID TRANSPORT ATP-BINDING PROTEIN LIVF"/>
    <property type="match status" value="1"/>
</dbReference>
<keyword evidence="3" id="KW-0547">Nucleotide-binding</keyword>
<dbReference type="PANTHER" id="PTHR43820">
    <property type="entry name" value="HIGH-AFFINITY BRANCHED-CHAIN AMINO ACID TRANSPORT ATP-BINDING PROTEIN LIVF"/>
    <property type="match status" value="1"/>
</dbReference>
<keyword evidence="8" id="KW-1185">Reference proteome</keyword>
<dbReference type="STRING" id="1678840.ATC1_11136"/>
<dbReference type="InterPro" id="IPR003593">
    <property type="entry name" value="AAA+_ATPase"/>
</dbReference>
<dbReference type="RefSeq" id="WP_062277104.1">
    <property type="nucleotide sequence ID" value="NZ_DF968179.1"/>
</dbReference>
<protein>
    <submittedName>
        <fullName evidence="7">Amino acid/amide ABC transporter ATP-binding protein 2, HAAT family</fullName>
    </submittedName>
</protein>
<dbReference type="EMBL" id="DF968179">
    <property type="protein sequence ID" value="GAP39215.1"/>
    <property type="molecule type" value="Genomic_DNA"/>
</dbReference>
<evidence type="ECO:0000313" key="8">
    <source>
        <dbReference type="Proteomes" id="UP000053370"/>
    </source>
</evidence>
<keyword evidence="5" id="KW-0029">Amino-acid transport</keyword>
<organism evidence="7">
    <name type="scientific">Flexilinea flocculi</name>
    <dbReference type="NCBI Taxonomy" id="1678840"/>
    <lineage>
        <taxon>Bacteria</taxon>
        <taxon>Bacillati</taxon>
        <taxon>Chloroflexota</taxon>
        <taxon>Anaerolineae</taxon>
        <taxon>Anaerolineales</taxon>
        <taxon>Anaerolineaceae</taxon>
        <taxon>Flexilinea</taxon>
    </lineage>
</organism>
<dbReference type="InterPro" id="IPR052156">
    <property type="entry name" value="BCAA_Transport_ATP-bd_LivF"/>
</dbReference>
<proteinExistence type="inferred from homology"/>
<dbReference type="Gene3D" id="3.40.50.300">
    <property type="entry name" value="P-loop containing nucleotide triphosphate hydrolases"/>
    <property type="match status" value="1"/>
</dbReference>
<dbReference type="OrthoDB" id="9776369at2"/>
<gene>
    <name evidence="7" type="ORF">ATC1_11136</name>
</gene>
<dbReference type="Proteomes" id="UP000053370">
    <property type="component" value="Unassembled WGS sequence"/>
</dbReference>
<dbReference type="GO" id="GO:0016887">
    <property type="term" value="F:ATP hydrolysis activity"/>
    <property type="evidence" value="ECO:0007669"/>
    <property type="project" value="InterPro"/>
</dbReference>
<evidence type="ECO:0000313" key="7">
    <source>
        <dbReference type="EMBL" id="GAP39215.1"/>
    </source>
</evidence>
<feature type="domain" description="ABC transporter" evidence="6">
    <location>
        <begin position="4"/>
        <end position="237"/>
    </location>
</feature>
<dbReference type="AlphaFoldDB" id="A0A0K8PAP6"/>
<reference evidence="7" key="1">
    <citation type="journal article" date="2015" name="Genome Announc.">
        <title>Draft Genome Sequence of Anaerolineae Strain TC1, a Novel Isolate from a Methanogenic Wastewater Treatment System.</title>
        <authorList>
            <person name="Matsuura N."/>
            <person name="Tourlousse D.M."/>
            <person name="Sun L."/>
            <person name="Toyonaga M."/>
            <person name="Kuroda K."/>
            <person name="Ohashi A."/>
            <person name="Cruz R."/>
            <person name="Yamaguchi T."/>
            <person name="Sekiguchi Y."/>
        </authorList>
    </citation>
    <scope>NUCLEOTIDE SEQUENCE [LARGE SCALE GENOMIC DNA]</scope>
    <source>
        <strain evidence="7">TC1</strain>
    </source>
</reference>